<evidence type="ECO:0000313" key="1">
    <source>
        <dbReference type="EMBL" id="OOZ39060.1"/>
    </source>
</evidence>
<accession>A0A1T2L210</accession>
<comment type="caution">
    <text evidence="1">The sequence shown here is derived from an EMBL/GenBank/DDBJ whole genome shotgun (WGS) entry which is preliminary data.</text>
</comment>
<dbReference type="Proteomes" id="UP000191110">
    <property type="component" value="Unassembled WGS sequence"/>
</dbReference>
<keyword evidence="2" id="KW-1185">Reference proteome</keyword>
<proteinExistence type="predicted"/>
<dbReference type="EMBL" id="MPRL01000062">
    <property type="protein sequence ID" value="OOZ39060.1"/>
    <property type="molecule type" value="Genomic_DNA"/>
</dbReference>
<gene>
    <name evidence="1" type="ORF">BOW53_13070</name>
</gene>
<sequence length="134" mass="15727">MNTTADTVTYRIDADDHLCGFDDHWSSFAADNESPHLSDQLIFNRPIWDFIQDAETRHIHETLLKRVRTNNTPLSFPFRCDAPTLRRYMEMKITPLDNRAVEYRCHIVRTEVREPIETANATADHDDNFLRMCS</sequence>
<evidence type="ECO:0000313" key="2">
    <source>
        <dbReference type="Proteomes" id="UP000191110"/>
    </source>
</evidence>
<reference evidence="1 2" key="1">
    <citation type="submission" date="2016-11" db="EMBL/GenBank/DDBJ databases">
        <title>Mixed transmission modes and dynamic genome evolution in an obligate animal-bacterial symbiosis.</title>
        <authorList>
            <person name="Russell S.L."/>
            <person name="Corbett-Detig R.B."/>
            <person name="Cavanaugh C.M."/>
        </authorList>
    </citation>
    <scope>NUCLEOTIDE SEQUENCE [LARGE SCALE GENOMIC DNA]</scope>
    <source>
        <strain evidence="1">Sveles-Q1</strain>
    </source>
</reference>
<name>A0A1T2L210_9GAMM</name>
<evidence type="ECO:0008006" key="3">
    <source>
        <dbReference type="Google" id="ProtNLM"/>
    </source>
</evidence>
<protein>
    <recommendedName>
        <fullName evidence="3">PAS fold-4 domain-containing protein</fullName>
    </recommendedName>
</protein>
<dbReference type="AlphaFoldDB" id="A0A1T2L210"/>
<dbReference type="RefSeq" id="WP_078484533.1">
    <property type="nucleotide sequence ID" value="NZ_MPRL01000062.1"/>
</dbReference>
<dbReference type="OrthoDB" id="271452at2"/>
<organism evidence="1 2">
    <name type="scientific">Solemya pervernicosa gill symbiont</name>
    <dbReference type="NCBI Taxonomy" id="642797"/>
    <lineage>
        <taxon>Bacteria</taxon>
        <taxon>Pseudomonadati</taxon>
        <taxon>Pseudomonadota</taxon>
        <taxon>Gammaproteobacteria</taxon>
        <taxon>sulfur-oxidizing symbionts</taxon>
    </lineage>
</organism>